<comment type="caution">
    <text evidence="1">The sequence shown here is derived from an EMBL/GenBank/DDBJ whole genome shotgun (WGS) entry which is preliminary data.</text>
</comment>
<name>A0AAD9QP64_ACRCE</name>
<reference evidence="1" key="2">
    <citation type="journal article" date="2023" name="Science">
        <title>Genomic signatures of disease resistance in endangered staghorn corals.</title>
        <authorList>
            <person name="Vollmer S.V."/>
            <person name="Selwyn J.D."/>
            <person name="Despard B.A."/>
            <person name="Roesel C.L."/>
        </authorList>
    </citation>
    <scope>NUCLEOTIDE SEQUENCE</scope>
    <source>
        <strain evidence="1">K2</strain>
    </source>
</reference>
<evidence type="ECO:0000313" key="2">
    <source>
        <dbReference type="Proteomes" id="UP001249851"/>
    </source>
</evidence>
<reference evidence="1" key="1">
    <citation type="journal article" date="2023" name="G3 (Bethesda)">
        <title>Whole genome assembly and annotation of the endangered Caribbean coral Acropora cervicornis.</title>
        <authorList>
            <person name="Selwyn J.D."/>
            <person name="Vollmer S.V."/>
        </authorList>
    </citation>
    <scope>NUCLEOTIDE SEQUENCE</scope>
    <source>
        <strain evidence="1">K2</strain>
    </source>
</reference>
<dbReference type="Proteomes" id="UP001249851">
    <property type="component" value="Unassembled WGS sequence"/>
</dbReference>
<evidence type="ECO:0000313" key="1">
    <source>
        <dbReference type="EMBL" id="KAK2564759.1"/>
    </source>
</evidence>
<keyword evidence="2" id="KW-1185">Reference proteome</keyword>
<sequence length="139" mass="15820">MDVIIFNEERGWNIRKAKLYRAFIGNEEGLGARYNRSFAEETDLLLSYQDFLRKKTFTSKTTNYVSGEGGVFTSYQAKEIQNFPPIDKGMNSPSSPLSADEGHCSFLQSRNTPKRVVMVLMQSPRAFDMCTRTSLIQEA</sequence>
<organism evidence="1 2">
    <name type="scientific">Acropora cervicornis</name>
    <name type="common">Staghorn coral</name>
    <dbReference type="NCBI Taxonomy" id="6130"/>
    <lineage>
        <taxon>Eukaryota</taxon>
        <taxon>Metazoa</taxon>
        <taxon>Cnidaria</taxon>
        <taxon>Anthozoa</taxon>
        <taxon>Hexacorallia</taxon>
        <taxon>Scleractinia</taxon>
        <taxon>Astrocoeniina</taxon>
        <taxon>Acroporidae</taxon>
        <taxon>Acropora</taxon>
    </lineage>
</organism>
<gene>
    <name evidence="1" type="ORF">P5673_011443</name>
</gene>
<proteinExistence type="predicted"/>
<dbReference type="EMBL" id="JARQWQ010000021">
    <property type="protein sequence ID" value="KAK2564759.1"/>
    <property type="molecule type" value="Genomic_DNA"/>
</dbReference>
<dbReference type="AlphaFoldDB" id="A0AAD9QP64"/>
<accession>A0AAD9QP64</accession>
<protein>
    <submittedName>
        <fullName evidence="1">Uncharacterized protein</fullName>
    </submittedName>
</protein>